<dbReference type="Pfam" id="PF01261">
    <property type="entry name" value="AP_endonuc_2"/>
    <property type="match status" value="1"/>
</dbReference>
<comment type="caution">
    <text evidence="2">The sequence shown here is derived from an EMBL/GenBank/DDBJ whole genome shotgun (WGS) entry which is preliminary data.</text>
</comment>
<dbReference type="Proteomes" id="UP001595387">
    <property type="component" value="Unassembled WGS sequence"/>
</dbReference>
<dbReference type="InterPro" id="IPR036237">
    <property type="entry name" value="Xyl_isomerase-like_sf"/>
</dbReference>
<name>A0ABV7A970_9BACI</name>
<organism evidence="2 3">
    <name type="scientific">Virgibacillus sediminis</name>
    <dbReference type="NCBI Taxonomy" id="202260"/>
    <lineage>
        <taxon>Bacteria</taxon>
        <taxon>Bacillati</taxon>
        <taxon>Bacillota</taxon>
        <taxon>Bacilli</taxon>
        <taxon>Bacillales</taxon>
        <taxon>Bacillaceae</taxon>
        <taxon>Virgibacillus</taxon>
    </lineage>
</organism>
<gene>
    <name evidence="2" type="ORF">ACFODW_14110</name>
</gene>
<sequence length="271" mass="31060">MSLLFASTLAWSYPLGTVLEIAAEEQMDGVEIWAEHVWRFNETPAEIHQKLEQLDLTATLHAASWDLNLCALNEGIRRQSIQEVKNSIDLAEQLGADNVTFHPGRLSLPGIAYSLHEDLLALSLEAITDYALERDIVVSLEIMEEKPKEFVTEAHLMNRIIEGFPPYLQTTFDVAHVPIHLDSREVFEEMNQVGKIHISDATKQTLHLPLGEGTIGKDTLTYFLQNKYVPVVLEGLDRSKDLIWLRKNLQYIRENIPFFQRRTKIEHLSYE</sequence>
<dbReference type="EMBL" id="JBHRRZ010000036">
    <property type="protein sequence ID" value="MFC2949451.1"/>
    <property type="molecule type" value="Genomic_DNA"/>
</dbReference>
<dbReference type="RefSeq" id="WP_390307420.1">
    <property type="nucleotide sequence ID" value="NZ_JBHRRZ010000036.1"/>
</dbReference>
<feature type="domain" description="Xylose isomerase-like TIM barrel" evidence="1">
    <location>
        <begin position="20"/>
        <end position="254"/>
    </location>
</feature>
<protein>
    <submittedName>
        <fullName evidence="2">Sugar phosphate isomerase/epimerase family protein</fullName>
    </submittedName>
</protein>
<dbReference type="InterPro" id="IPR013022">
    <property type="entry name" value="Xyl_isomerase-like_TIM-brl"/>
</dbReference>
<keyword evidence="3" id="KW-1185">Reference proteome</keyword>
<evidence type="ECO:0000259" key="1">
    <source>
        <dbReference type="Pfam" id="PF01261"/>
    </source>
</evidence>
<evidence type="ECO:0000313" key="3">
    <source>
        <dbReference type="Proteomes" id="UP001595387"/>
    </source>
</evidence>
<dbReference type="PANTHER" id="PTHR12110">
    <property type="entry name" value="HYDROXYPYRUVATE ISOMERASE"/>
    <property type="match status" value="1"/>
</dbReference>
<dbReference type="SUPFAM" id="SSF51658">
    <property type="entry name" value="Xylose isomerase-like"/>
    <property type="match status" value="1"/>
</dbReference>
<reference evidence="3" key="1">
    <citation type="journal article" date="2019" name="Int. J. Syst. Evol. Microbiol.">
        <title>The Global Catalogue of Microorganisms (GCM) 10K type strain sequencing project: providing services to taxonomists for standard genome sequencing and annotation.</title>
        <authorList>
            <consortium name="The Broad Institute Genomics Platform"/>
            <consortium name="The Broad Institute Genome Sequencing Center for Infectious Disease"/>
            <person name="Wu L."/>
            <person name="Ma J."/>
        </authorList>
    </citation>
    <scope>NUCLEOTIDE SEQUENCE [LARGE SCALE GENOMIC DNA]</scope>
    <source>
        <strain evidence="3">KCTC 13193</strain>
    </source>
</reference>
<keyword evidence="2" id="KW-0413">Isomerase</keyword>
<dbReference type="GO" id="GO:0016853">
    <property type="term" value="F:isomerase activity"/>
    <property type="evidence" value="ECO:0007669"/>
    <property type="project" value="UniProtKB-KW"/>
</dbReference>
<proteinExistence type="predicted"/>
<evidence type="ECO:0000313" key="2">
    <source>
        <dbReference type="EMBL" id="MFC2949451.1"/>
    </source>
</evidence>
<accession>A0ABV7A970</accession>
<dbReference type="InterPro" id="IPR050312">
    <property type="entry name" value="IolE/XylAMocC-like"/>
</dbReference>
<dbReference type="Gene3D" id="3.20.20.150">
    <property type="entry name" value="Divalent-metal-dependent TIM barrel enzymes"/>
    <property type="match status" value="1"/>
</dbReference>